<feature type="binding site" evidence="9 13">
    <location>
        <position position="467"/>
    </location>
    <ligand>
        <name>Mn(2+)</name>
        <dbReference type="ChEBI" id="CHEBI:29035"/>
        <label>1</label>
    </ligand>
</feature>
<organism evidence="16 17">
    <name type="scientific">Candidatus Magasanikbacteria bacterium RIFOXYC2_FULL_42_28</name>
    <dbReference type="NCBI Taxonomy" id="1798704"/>
    <lineage>
        <taxon>Bacteria</taxon>
        <taxon>Candidatus Magasanikiibacteriota</taxon>
    </lineage>
</organism>
<feature type="binding site" evidence="9 13">
    <location>
        <position position="411"/>
    </location>
    <ligand>
        <name>Mn(2+)</name>
        <dbReference type="ChEBI" id="CHEBI:29035"/>
        <label>1</label>
    </ligand>
</feature>
<dbReference type="AlphaFoldDB" id="A0A1F6NY86"/>
<feature type="binding site" evidence="9 12">
    <location>
        <begin position="158"/>
        <end position="159"/>
    </location>
    <ligand>
        <name>substrate</name>
    </ligand>
</feature>
<evidence type="ECO:0000256" key="7">
    <source>
        <dbReference type="ARBA" id="ARBA00023211"/>
    </source>
</evidence>
<name>A0A1F6NY86_9BACT</name>
<dbReference type="InterPro" id="IPR011258">
    <property type="entry name" value="BPG-indep_PGM_N"/>
</dbReference>
<feature type="binding site" evidence="9 12">
    <location>
        <position position="123"/>
    </location>
    <ligand>
        <name>substrate</name>
    </ligand>
</feature>
<dbReference type="HAMAP" id="MF_01038">
    <property type="entry name" value="GpmI"/>
    <property type="match status" value="1"/>
</dbReference>
<dbReference type="Pfam" id="PF06415">
    <property type="entry name" value="iPGM_N"/>
    <property type="match status" value="1"/>
</dbReference>
<dbReference type="PANTHER" id="PTHR31637:SF0">
    <property type="entry name" value="2,3-BISPHOSPHOGLYCERATE-INDEPENDENT PHOSPHOGLYCERATE MUTASE"/>
    <property type="match status" value="1"/>
</dbReference>
<evidence type="ECO:0000256" key="2">
    <source>
        <dbReference type="ARBA" id="ARBA00002315"/>
    </source>
</evidence>
<feature type="binding site" evidence="9 13">
    <location>
        <position position="62"/>
    </location>
    <ligand>
        <name>Mn(2+)</name>
        <dbReference type="ChEBI" id="CHEBI:29035"/>
        <label>2</label>
    </ligand>
</feature>
<dbReference type="Proteomes" id="UP000177907">
    <property type="component" value="Unassembled WGS sequence"/>
</dbReference>
<dbReference type="GO" id="GO:0006096">
    <property type="term" value="P:glycolytic process"/>
    <property type="evidence" value="ECO:0007669"/>
    <property type="project" value="UniProtKB-UniRule"/>
</dbReference>
<evidence type="ECO:0000256" key="6">
    <source>
        <dbReference type="ARBA" id="ARBA00023152"/>
    </source>
</evidence>
<dbReference type="InterPro" id="IPR006124">
    <property type="entry name" value="Metalloenzyme"/>
</dbReference>
<comment type="cofactor">
    <cofactor evidence="9">
        <name>Mn(2+)</name>
        <dbReference type="ChEBI" id="CHEBI:29035"/>
    </cofactor>
    <text evidence="9">Binds 2 manganese ions per subunit.</text>
</comment>
<evidence type="ECO:0000256" key="10">
    <source>
        <dbReference type="NCBIfam" id="TIGR01307"/>
    </source>
</evidence>
<feature type="binding site" evidence="9 13">
    <location>
        <position position="448"/>
    </location>
    <ligand>
        <name>Mn(2+)</name>
        <dbReference type="ChEBI" id="CHEBI:29035"/>
        <label>2</label>
    </ligand>
</feature>
<keyword evidence="8 9" id="KW-0413">Isomerase</keyword>
<dbReference type="GO" id="GO:0005829">
    <property type="term" value="C:cytosol"/>
    <property type="evidence" value="ECO:0007669"/>
    <property type="project" value="TreeGrafter"/>
</dbReference>
<protein>
    <recommendedName>
        <fullName evidence="9 10">2,3-bisphosphoglycerate-independent phosphoglycerate mutase</fullName>
        <shortName evidence="9">BPG-independent PGAM</shortName>
        <shortName evidence="9">Phosphoglyceromutase</shortName>
        <shortName evidence="9">iPGM</shortName>
        <ecNumber evidence="9 10">5.4.2.12</ecNumber>
    </recommendedName>
</protein>
<dbReference type="CDD" id="cd16010">
    <property type="entry name" value="iPGM"/>
    <property type="match status" value="1"/>
</dbReference>
<evidence type="ECO:0000256" key="3">
    <source>
        <dbReference type="ARBA" id="ARBA00004798"/>
    </source>
</evidence>
<keyword evidence="5 9" id="KW-0479">Metal-binding</keyword>
<dbReference type="UniPathway" id="UPA00109">
    <property type="reaction ID" value="UER00186"/>
</dbReference>
<comment type="catalytic activity">
    <reaction evidence="1 9">
        <text>(2R)-2-phosphoglycerate = (2R)-3-phosphoglycerate</text>
        <dbReference type="Rhea" id="RHEA:15901"/>
        <dbReference type="ChEBI" id="CHEBI:58272"/>
        <dbReference type="ChEBI" id="CHEBI:58289"/>
        <dbReference type="EC" id="5.4.2.12"/>
    </reaction>
</comment>
<evidence type="ECO:0000256" key="1">
    <source>
        <dbReference type="ARBA" id="ARBA00000370"/>
    </source>
</evidence>
<dbReference type="SUPFAM" id="SSF53649">
    <property type="entry name" value="Alkaline phosphatase-like"/>
    <property type="match status" value="1"/>
</dbReference>
<feature type="binding site" evidence="9 13">
    <location>
        <position position="449"/>
    </location>
    <ligand>
        <name>Mn(2+)</name>
        <dbReference type="ChEBI" id="CHEBI:29035"/>
        <label>2</label>
    </ligand>
</feature>
<sequence length="530" mass="57859">MSYKPVVLTIFDGLGVAPPGEGNAVTRAQMKNFNKYIKEYPAMTLFASGNEVGLMFGEMGNSEVGHLNIGAGRVYYQSCPRINQTIADGTFFTNTAFTRALNQVKEKKSDLHLIGLLSAGNIHAAESHLYALLDLCRQQKISTTLKNHVFIHVILDGRDAPYNSGADFVRRLQDKMNSLKVGKIASVCGRYYAMDRDNRWDRVEKAYRAMALGESKQTAEDALKAVTDSYAKKVYDEEFIPTVITKKGEPIGIFKEGDSAIFFNFRPDRGRQLTKAFVLPGFDKFDRPYLRDLRFVSMTEYEKDLPVSGVAFPPVVVINSLAETVSKASKTQFHVAETEKYAHVTYFLNGAVEDPFPGEERSLIPSPQVSSYNEEPQMSAAGVAKEASKAIDSGKYDLVIVNLANPDMVGHTGDVNATIKGCEAADKALGEIVEHTLAAGGVMLMTADHGNAEETINLQTGEIDKEHTTNPVPLLIIGKDFQGQAGPAGDPPEGDLSLMHPVGVLADIAPTVLKLMEVEKPSEMTGVPLI</sequence>
<feature type="domain" description="Metalloenzyme" evidence="14">
    <location>
        <begin position="4"/>
        <end position="520"/>
    </location>
</feature>
<evidence type="ECO:0000259" key="15">
    <source>
        <dbReference type="Pfam" id="PF06415"/>
    </source>
</evidence>
<comment type="caution">
    <text evidence="16">The sequence shown here is derived from an EMBL/GenBank/DDBJ whole genome shotgun (WGS) entry which is preliminary data.</text>
</comment>
<dbReference type="NCBIfam" id="TIGR01307">
    <property type="entry name" value="pgm_bpd_ind"/>
    <property type="match status" value="1"/>
</dbReference>
<dbReference type="Gene3D" id="3.40.720.10">
    <property type="entry name" value="Alkaline Phosphatase, subunit A"/>
    <property type="match status" value="1"/>
</dbReference>
<dbReference type="InterPro" id="IPR036646">
    <property type="entry name" value="PGAM_B_sf"/>
</dbReference>
<dbReference type="GO" id="GO:0004619">
    <property type="term" value="F:phosphoglycerate mutase activity"/>
    <property type="evidence" value="ECO:0007669"/>
    <property type="project" value="UniProtKB-UniRule"/>
</dbReference>
<evidence type="ECO:0000313" key="16">
    <source>
        <dbReference type="EMBL" id="OGH88780.1"/>
    </source>
</evidence>
<dbReference type="EMBL" id="MFQZ01000001">
    <property type="protein sequence ID" value="OGH88780.1"/>
    <property type="molecule type" value="Genomic_DNA"/>
</dbReference>
<comment type="pathway">
    <text evidence="3 9">Carbohydrate degradation; glycolysis; pyruvate from D-glyceraldehyde 3-phosphate: step 3/5.</text>
</comment>
<feature type="binding site" evidence="9 13">
    <location>
        <position position="12"/>
    </location>
    <ligand>
        <name>Mn(2+)</name>
        <dbReference type="ChEBI" id="CHEBI:29035"/>
        <label>2</label>
    </ligand>
</feature>
<dbReference type="InterPro" id="IPR005995">
    <property type="entry name" value="Pgm_bpd_ind"/>
</dbReference>
<feature type="active site" description="Phosphoserine intermediate" evidence="9 11">
    <location>
        <position position="62"/>
    </location>
</feature>
<evidence type="ECO:0000256" key="11">
    <source>
        <dbReference type="PIRSR" id="PIRSR001492-1"/>
    </source>
</evidence>
<gene>
    <name evidence="9" type="primary">gpmI</name>
    <name evidence="16" type="ORF">A3J93_01670</name>
</gene>
<proteinExistence type="inferred from homology"/>
<dbReference type="InterPro" id="IPR017850">
    <property type="entry name" value="Alkaline_phosphatase_core_sf"/>
</dbReference>
<dbReference type="STRING" id="1798704.A3J93_01670"/>
<dbReference type="GO" id="GO:0030145">
    <property type="term" value="F:manganese ion binding"/>
    <property type="evidence" value="ECO:0007669"/>
    <property type="project" value="UniProtKB-UniRule"/>
</dbReference>
<dbReference type="FunFam" id="3.40.1450.10:FF:000002">
    <property type="entry name" value="2,3-bisphosphoglycerate-independent phosphoglycerate mutase"/>
    <property type="match status" value="1"/>
</dbReference>
<dbReference type="EC" id="5.4.2.12" evidence="9 10"/>
<dbReference type="PIRSF" id="PIRSF001492">
    <property type="entry name" value="IPGAM"/>
    <property type="match status" value="1"/>
</dbReference>
<evidence type="ECO:0000256" key="8">
    <source>
        <dbReference type="ARBA" id="ARBA00023235"/>
    </source>
</evidence>
<feature type="binding site" evidence="9 12">
    <location>
        <begin position="266"/>
        <end position="269"/>
    </location>
    <ligand>
        <name>substrate</name>
    </ligand>
</feature>
<evidence type="ECO:0000256" key="5">
    <source>
        <dbReference type="ARBA" id="ARBA00022723"/>
    </source>
</evidence>
<keyword evidence="6 9" id="KW-0324">Glycolysis</keyword>
<evidence type="ECO:0000256" key="9">
    <source>
        <dbReference type="HAMAP-Rule" id="MF_01038"/>
    </source>
</evidence>
<evidence type="ECO:0000256" key="13">
    <source>
        <dbReference type="PIRSR" id="PIRSR001492-3"/>
    </source>
</evidence>
<comment type="similarity">
    <text evidence="4 9">Belongs to the BPG-independent phosphoglycerate mutase family.</text>
</comment>
<feature type="binding site" evidence="9 12">
    <location>
        <position position="190"/>
    </location>
    <ligand>
        <name>substrate</name>
    </ligand>
</feature>
<comment type="function">
    <text evidence="2 9">Catalyzes the interconversion of 2-phosphoglycerate and 3-phosphoglycerate.</text>
</comment>
<dbReference type="GO" id="GO:0006007">
    <property type="term" value="P:glucose catabolic process"/>
    <property type="evidence" value="ECO:0007669"/>
    <property type="project" value="InterPro"/>
</dbReference>
<keyword evidence="7 9" id="KW-0464">Manganese</keyword>
<feature type="binding site" evidence="9 12">
    <location>
        <position position="196"/>
    </location>
    <ligand>
        <name>substrate</name>
    </ligand>
</feature>
<dbReference type="SUPFAM" id="SSF64158">
    <property type="entry name" value="2,3-Bisphosphoglycerate-independent phosphoglycerate mutase, substrate-binding domain"/>
    <property type="match status" value="1"/>
</dbReference>
<comment type="subunit">
    <text evidence="9">Monomer.</text>
</comment>
<dbReference type="Pfam" id="PF01676">
    <property type="entry name" value="Metalloenzyme"/>
    <property type="match status" value="1"/>
</dbReference>
<evidence type="ECO:0000256" key="4">
    <source>
        <dbReference type="ARBA" id="ARBA00008819"/>
    </source>
</evidence>
<accession>A0A1F6NY86</accession>
<evidence type="ECO:0000313" key="17">
    <source>
        <dbReference type="Proteomes" id="UP000177907"/>
    </source>
</evidence>
<reference evidence="16 17" key="1">
    <citation type="journal article" date="2016" name="Nat. Commun.">
        <title>Thousands of microbial genomes shed light on interconnected biogeochemical processes in an aquifer system.</title>
        <authorList>
            <person name="Anantharaman K."/>
            <person name="Brown C.T."/>
            <person name="Hug L.A."/>
            <person name="Sharon I."/>
            <person name="Castelle C.J."/>
            <person name="Probst A.J."/>
            <person name="Thomas B.C."/>
            <person name="Singh A."/>
            <person name="Wilkins M.J."/>
            <person name="Karaoz U."/>
            <person name="Brodie E.L."/>
            <person name="Williams K.H."/>
            <person name="Hubbard S.S."/>
            <person name="Banfield J.F."/>
        </authorList>
    </citation>
    <scope>NUCLEOTIDE SEQUENCE [LARGE SCALE GENOMIC DNA]</scope>
</reference>
<evidence type="ECO:0000259" key="14">
    <source>
        <dbReference type="Pfam" id="PF01676"/>
    </source>
</evidence>
<feature type="domain" description="BPG-independent PGAM N-terminal" evidence="15">
    <location>
        <begin position="82"/>
        <end position="303"/>
    </location>
</feature>
<feature type="binding site" evidence="9 13">
    <location>
        <position position="407"/>
    </location>
    <ligand>
        <name>Mn(2+)</name>
        <dbReference type="ChEBI" id="CHEBI:29035"/>
        <label>1</label>
    </ligand>
</feature>
<feature type="binding site" evidence="9 12">
    <location>
        <position position="340"/>
    </location>
    <ligand>
        <name>substrate</name>
    </ligand>
</feature>
<dbReference type="Gene3D" id="3.40.1450.10">
    <property type="entry name" value="BPG-independent phosphoglycerate mutase, domain B"/>
    <property type="match status" value="1"/>
</dbReference>
<evidence type="ECO:0000256" key="12">
    <source>
        <dbReference type="PIRSR" id="PIRSR001492-2"/>
    </source>
</evidence>
<dbReference type="PANTHER" id="PTHR31637">
    <property type="entry name" value="2,3-BISPHOSPHOGLYCERATE-INDEPENDENT PHOSPHOGLYCERATE MUTASE"/>
    <property type="match status" value="1"/>
</dbReference>